<evidence type="ECO:0000313" key="3">
    <source>
        <dbReference type="Proteomes" id="UP000265200"/>
    </source>
</evidence>
<dbReference type="Gene3D" id="3.30.420.10">
    <property type="entry name" value="Ribonuclease H-like superfamily/Ribonuclease H"/>
    <property type="match status" value="1"/>
</dbReference>
<organism evidence="2 3">
    <name type="scientific">Oryzias latipes</name>
    <name type="common">Japanese rice fish</name>
    <name type="synonym">Japanese killifish</name>
    <dbReference type="NCBI Taxonomy" id="8090"/>
    <lineage>
        <taxon>Eukaryota</taxon>
        <taxon>Metazoa</taxon>
        <taxon>Chordata</taxon>
        <taxon>Craniata</taxon>
        <taxon>Vertebrata</taxon>
        <taxon>Euteleostomi</taxon>
        <taxon>Actinopterygii</taxon>
        <taxon>Neopterygii</taxon>
        <taxon>Teleostei</taxon>
        <taxon>Neoteleostei</taxon>
        <taxon>Acanthomorphata</taxon>
        <taxon>Ovalentaria</taxon>
        <taxon>Atherinomorphae</taxon>
        <taxon>Beloniformes</taxon>
        <taxon>Adrianichthyidae</taxon>
        <taxon>Oryziinae</taxon>
        <taxon>Oryzias</taxon>
    </lineage>
</organism>
<dbReference type="InterPro" id="IPR036397">
    <property type="entry name" value="RNaseH_sf"/>
</dbReference>
<reference key="1">
    <citation type="journal article" date="2007" name="Nature">
        <title>The medaka draft genome and insights into vertebrate genome evolution.</title>
        <authorList>
            <person name="Kasahara M."/>
            <person name="Naruse K."/>
            <person name="Sasaki S."/>
            <person name="Nakatani Y."/>
            <person name="Qu W."/>
            <person name="Ahsan B."/>
            <person name="Yamada T."/>
            <person name="Nagayasu Y."/>
            <person name="Doi K."/>
            <person name="Kasai Y."/>
            <person name="Jindo T."/>
            <person name="Kobayashi D."/>
            <person name="Shimada A."/>
            <person name="Toyoda A."/>
            <person name="Kuroki Y."/>
            <person name="Fujiyama A."/>
            <person name="Sasaki T."/>
            <person name="Shimizu A."/>
            <person name="Asakawa S."/>
            <person name="Shimizu N."/>
            <person name="Hashimoto S."/>
            <person name="Yang J."/>
            <person name="Lee Y."/>
            <person name="Matsushima K."/>
            <person name="Sugano S."/>
            <person name="Sakaizumi M."/>
            <person name="Narita T."/>
            <person name="Ohishi K."/>
            <person name="Haga S."/>
            <person name="Ohta F."/>
            <person name="Nomoto H."/>
            <person name="Nogata K."/>
            <person name="Morishita T."/>
            <person name="Endo T."/>
            <person name="Shin-I T."/>
            <person name="Takeda H."/>
            <person name="Morishita S."/>
            <person name="Kohara Y."/>
        </authorList>
    </citation>
    <scope>NUCLEOTIDE SEQUENCE [LARGE SCALE GENOMIC DNA]</scope>
    <source>
        <strain>Hd-rR</strain>
    </source>
</reference>
<dbReference type="GO" id="GO:0015074">
    <property type="term" value="P:DNA integration"/>
    <property type="evidence" value="ECO:0007669"/>
    <property type="project" value="InterPro"/>
</dbReference>
<dbReference type="AlphaFoldDB" id="A0A3P9JV72"/>
<evidence type="ECO:0000259" key="1">
    <source>
        <dbReference type="PROSITE" id="PS50994"/>
    </source>
</evidence>
<dbReference type="FunFam" id="3.30.420.10:FF:000063">
    <property type="entry name" value="Retrovirus-related Pol polyprotein from transposon 297-like Protein"/>
    <property type="match status" value="1"/>
</dbReference>
<dbReference type="InterPro" id="IPR012337">
    <property type="entry name" value="RNaseH-like_sf"/>
</dbReference>
<reference evidence="2 3" key="2">
    <citation type="submission" date="2017-04" db="EMBL/GenBank/DDBJ databases">
        <title>CpG methylation of centromeres and impact of large insertions on vertebrate speciation.</title>
        <authorList>
            <person name="Ichikawa K."/>
            <person name="Yoshimura J."/>
            <person name="Morishita S."/>
        </authorList>
    </citation>
    <scope>NUCLEOTIDE SEQUENCE</scope>
    <source>
        <strain evidence="2 3">HSOK</strain>
    </source>
</reference>
<reference evidence="2" key="4">
    <citation type="submission" date="2025-09" db="UniProtKB">
        <authorList>
            <consortium name="Ensembl"/>
        </authorList>
    </citation>
    <scope>IDENTIFICATION</scope>
    <source>
        <strain evidence="2">HSOK</strain>
    </source>
</reference>
<dbReference type="PANTHER" id="PTHR37984:SF15">
    <property type="entry name" value="INTEGRASE CATALYTIC DOMAIN-CONTAINING PROTEIN"/>
    <property type="match status" value="1"/>
</dbReference>
<feature type="domain" description="Integrase catalytic" evidence="1">
    <location>
        <begin position="27"/>
        <end position="191"/>
    </location>
</feature>
<evidence type="ECO:0000313" key="2">
    <source>
        <dbReference type="Ensembl" id="ENSORLP00015035852.1"/>
    </source>
</evidence>
<name>A0A3P9JV72_ORYLA</name>
<accession>A0A3P9JV72</accession>
<protein>
    <recommendedName>
        <fullName evidence="1">Integrase catalytic domain-containing protein</fullName>
    </recommendedName>
</protein>
<dbReference type="Pfam" id="PF00665">
    <property type="entry name" value="rve"/>
    <property type="match status" value="1"/>
</dbReference>
<dbReference type="InterPro" id="IPR050951">
    <property type="entry name" value="Retrovirus_Pol_polyprotein"/>
</dbReference>
<proteinExistence type="predicted"/>
<dbReference type="SUPFAM" id="SSF53098">
    <property type="entry name" value="Ribonuclease H-like"/>
    <property type="match status" value="1"/>
</dbReference>
<dbReference type="InterPro" id="IPR001584">
    <property type="entry name" value="Integrase_cat-core"/>
</dbReference>
<reference evidence="2" key="3">
    <citation type="submission" date="2025-08" db="UniProtKB">
        <authorList>
            <consortium name="Ensembl"/>
        </authorList>
    </citation>
    <scope>IDENTIFICATION</scope>
    <source>
        <strain evidence="2">HSOK</strain>
    </source>
</reference>
<dbReference type="Proteomes" id="UP000265200">
    <property type="component" value="Chromosome 19"/>
</dbReference>
<dbReference type="PROSITE" id="PS50994">
    <property type="entry name" value="INTEGRASE"/>
    <property type="match status" value="1"/>
</dbReference>
<dbReference type="GO" id="GO:0003676">
    <property type="term" value="F:nucleic acid binding"/>
    <property type="evidence" value="ECO:0007669"/>
    <property type="project" value="InterPro"/>
</dbReference>
<dbReference type="PANTHER" id="PTHR37984">
    <property type="entry name" value="PROTEIN CBG26694"/>
    <property type="match status" value="1"/>
</dbReference>
<dbReference type="Ensembl" id="ENSORLT00015030927.1">
    <property type="protein sequence ID" value="ENSORLP00015035852.1"/>
    <property type="gene ID" value="ENSORLG00015022716.1"/>
</dbReference>
<sequence>MDVDVEAAVKSCTTCSQHDKTAITRAAPLQPVPFPSTAWEKVAIDIVGPFNSGSADCRYAITLIDYYSKWPEVAFISNVTTATVISFLSAVFSREGNPLELVTDNGSCFVSAEFEDFLAARDITHCRSSNYYPQSNCEIERWNRVFVNCLQTADIQGQPWLPYVTDFLLAYRATPHAITSVSPAELLHGRPFRTKLNIKNLAPPRASSQMKCGTLSNIVARRQAKIKQYTDKRRAAQTANFPCGSYVRIRKPGFVKKGRSKFIQPLQVLAQKGPSTCKLSDGKVWNDIHLSSASPAIAAETHDSSVQPDEVYLPSFAPLPSLPA</sequence>